<organism evidence="1">
    <name type="scientific">Arundo donax</name>
    <name type="common">Giant reed</name>
    <name type="synonym">Donax arundinaceus</name>
    <dbReference type="NCBI Taxonomy" id="35708"/>
    <lineage>
        <taxon>Eukaryota</taxon>
        <taxon>Viridiplantae</taxon>
        <taxon>Streptophyta</taxon>
        <taxon>Embryophyta</taxon>
        <taxon>Tracheophyta</taxon>
        <taxon>Spermatophyta</taxon>
        <taxon>Magnoliopsida</taxon>
        <taxon>Liliopsida</taxon>
        <taxon>Poales</taxon>
        <taxon>Poaceae</taxon>
        <taxon>PACMAD clade</taxon>
        <taxon>Arundinoideae</taxon>
        <taxon>Arundineae</taxon>
        <taxon>Arundo</taxon>
    </lineage>
</organism>
<dbReference type="AlphaFoldDB" id="A0A0A9ENN6"/>
<reference evidence="1" key="1">
    <citation type="submission" date="2014-09" db="EMBL/GenBank/DDBJ databases">
        <authorList>
            <person name="Magalhaes I.L.F."/>
            <person name="Oliveira U."/>
            <person name="Santos F.R."/>
            <person name="Vidigal T.H.D.A."/>
            <person name="Brescovit A.D."/>
            <person name="Santos A.J."/>
        </authorList>
    </citation>
    <scope>NUCLEOTIDE SEQUENCE</scope>
    <source>
        <tissue evidence="1">Shoot tissue taken approximately 20 cm above the soil surface</tissue>
    </source>
</reference>
<accession>A0A0A9ENN6</accession>
<protein>
    <submittedName>
        <fullName evidence="1">Uncharacterized protein</fullName>
    </submittedName>
</protein>
<name>A0A0A9ENN6_ARUDO</name>
<proteinExistence type="predicted"/>
<evidence type="ECO:0000313" key="1">
    <source>
        <dbReference type="EMBL" id="JAD97617.1"/>
    </source>
</evidence>
<dbReference type="EMBL" id="GBRH01200278">
    <property type="protein sequence ID" value="JAD97617.1"/>
    <property type="molecule type" value="Transcribed_RNA"/>
</dbReference>
<sequence length="22" mass="2491">MPAVKIILKVVILKTLYLHGQL</sequence>
<reference evidence="1" key="2">
    <citation type="journal article" date="2015" name="Data Brief">
        <title>Shoot transcriptome of the giant reed, Arundo donax.</title>
        <authorList>
            <person name="Barrero R.A."/>
            <person name="Guerrero F.D."/>
            <person name="Moolhuijzen P."/>
            <person name="Goolsby J.A."/>
            <person name="Tidwell J."/>
            <person name="Bellgard S.E."/>
            <person name="Bellgard M.I."/>
        </authorList>
    </citation>
    <scope>NUCLEOTIDE SEQUENCE</scope>
    <source>
        <tissue evidence="1">Shoot tissue taken approximately 20 cm above the soil surface</tissue>
    </source>
</reference>